<feature type="domain" description="KAP NTPase" evidence="4">
    <location>
        <begin position="669"/>
        <end position="955"/>
    </location>
</feature>
<name>A0ABM8K345_9FLAO</name>
<dbReference type="Pfam" id="PF07693">
    <property type="entry name" value="KAP_NTPase"/>
    <property type="match status" value="2"/>
</dbReference>
<feature type="compositionally biased region" description="Polar residues" evidence="2">
    <location>
        <begin position="888"/>
        <end position="907"/>
    </location>
</feature>
<reference evidence="5 6" key="1">
    <citation type="journal article" date="2020" name="Microbes Environ.">
        <title>Synthetic bacterial community of duckweed: a simple and stable system to study plant-microbe interactions.</title>
        <authorList>
            <person name="Ishizawa H."/>
            <person name="Tada M."/>
            <person name="Kuroda M."/>
            <person name="Inoue D."/>
            <person name="Futamata H."/>
            <person name="Ike M."/>
        </authorList>
    </citation>
    <scope>NUCLEOTIDE SEQUENCE [LARGE SCALE GENOMIC DNA]</scope>
    <source>
        <strain evidence="5 6">DW100</strain>
    </source>
</reference>
<evidence type="ECO:0000313" key="6">
    <source>
        <dbReference type="Proteomes" id="UP001380186"/>
    </source>
</evidence>
<evidence type="ECO:0000256" key="3">
    <source>
        <dbReference type="SAM" id="Phobius"/>
    </source>
</evidence>
<evidence type="ECO:0000313" key="5">
    <source>
        <dbReference type="EMBL" id="BEV03341.1"/>
    </source>
</evidence>
<sequence>MSTTLPFIDFAHKTSINISPNEADLAITSINNFGTPGDLNTYVLKEYGYEEVDLPPSYQLDHGFGVCSDKEKKSILFVVTVNGKENTNKNLERNLFNTLIEFRGWFRGKKLWIPLMGTGTGGLSLEESYKITVNTINRFQKESPTGFIILLSIPQSEEGFKLFELIQFNETLDNSFFRSLNFIEENKINFYLVKSNIENDDNEFWHQENGLSLEILSEIKKNDILISYTTYISNDLTYLRIKSIGIIIENILSDGTIKVDWKIKNILIDIEDIIYIKNTIQEISKDEIMYILSKIKIPYLGDFILYPNRVNTKEKIAGLISDSDDGVDYLEIDKDVNAFAKVIAAKNFEPPLAISLFGKWGSGKSFFMKKLKTKISELSKINSTYCEGVAQIHFNAWSYMDSNLWASIVTRIFEELNIYITNNTNAGNERKLVEEKLTSSLSIAKNEIDNLKNEKEILFDQILKLKKRKRDLVKEIKLNIEKIEKNSILSVIKNVNQQFKADEKIINSIENNESFVKSKEELQKIIPEKYWNDPEKTYELAKSRYIFLKEFFRKDKIFFNIIILTFILVIIGITPLILQLCSDRLKSINFFIPQTTLSILIASGAIWRRGERVYNKLQPLVASFWKIKEEYELKVNEAKAKFEQEEKVIKLKIEKNKSEILLISEQIQKTEILKTDLEFRISNALSTETLYSFIDKRSKSNDYQKHLGIISIIRKDFEILNDLFLGHHKEVNKNNSSEDFKSKFSKPLERIILYIDDLDRCPEENVVQVLEAVNLLMAFPLFVVVVGVDSRWVKNALHKKHFKQFKKSKSAHSEEPIEVSNYLEKIFQIPFHLKDANDNNVKDMIKKLSQNKFEKSLQSVNESLAPALENIFKKNKNSEEEVTIDGNVGNSTDLNESKSNTQPPTNNITKINFSMNVENLILTDIEIEIMQDMSEIIGNNPRCIKRFVNIFRIIKAHEEFGYSDNPSNQDIIVILFLIALPLGKYKKLVPNFEEYITDTDNSNKAFNNYFRSNHVNVKEDILNLKHKVNIILSDKKNYFVLQNVHCNIFKKHNSFIKRFTFSQI</sequence>
<evidence type="ECO:0000256" key="2">
    <source>
        <dbReference type="SAM" id="MobiDB-lite"/>
    </source>
</evidence>
<feature type="region of interest" description="Disordered" evidence="2">
    <location>
        <begin position="882"/>
        <end position="907"/>
    </location>
</feature>
<organism evidence="5 6">
    <name type="scientific">Chryseobacterium gambrini</name>
    <dbReference type="NCBI Taxonomy" id="373672"/>
    <lineage>
        <taxon>Bacteria</taxon>
        <taxon>Pseudomonadati</taxon>
        <taxon>Bacteroidota</taxon>
        <taxon>Flavobacteriia</taxon>
        <taxon>Flavobacteriales</taxon>
        <taxon>Weeksellaceae</taxon>
        <taxon>Chryseobacterium group</taxon>
        <taxon>Chryseobacterium</taxon>
    </lineage>
</organism>
<dbReference type="PANTHER" id="PTHR22674">
    <property type="entry name" value="NTPASE, KAP FAMILY P-LOOP DOMAIN-CONTAINING 1"/>
    <property type="match status" value="1"/>
</dbReference>
<keyword evidence="3" id="KW-0812">Transmembrane</keyword>
<feature type="domain" description="KAP NTPase" evidence="4">
    <location>
        <begin position="337"/>
        <end position="492"/>
    </location>
</feature>
<keyword evidence="6" id="KW-1185">Reference proteome</keyword>
<evidence type="ECO:0000256" key="1">
    <source>
        <dbReference type="SAM" id="Coils"/>
    </source>
</evidence>
<protein>
    <submittedName>
        <fullName evidence="5">KAP family NTPase</fullName>
    </submittedName>
</protein>
<feature type="transmembrane region" description="Helical" evidence="3">
    <location>
        <begin position="557"/>
        <end position="578"/>
    </location>
</feature>
<keyword evidence="3" id="KW-0472">Membrane</keyword>
<evidence type="ECO:0000259" key="4">
    <source>
        <dbReference type="Pfam" id="PF07693"/>
    </source>
</evidence>
<keyword evidence="3" id="KW-1133">Transmembrane helix</keyword>
<dbReference type="EMBL" id="AP029022">
    <property type="protein sequence ID" value="BEV03341.1"/>
    <property type="molecule type" value="Genomic_DNA"/>
</dbReference>
<gene>
    <name evidence="5" type="ORF">CRDW_07150</name>
</gene>
<proteinExistence type="predicted"/>
<dbReference type="Gene3D" id="3.40.50.300">
    <property type="entry name" value="P-loop containing nucleotide triphosphate hydrolases"/>
    <property type="match status" value="1"/>
</dbReference>
<feature type="coiled-coil region" evidence="1">
    <location>
        <begin position="434"/>
        <end position="512"/>
    </location>
</feature>
<dbReference type="InterPro" id="IPR027417">
    <property type="entry name" value="P-loop_NTPase"/>
</dbReference>
<dbReference type="PANTHER" id="PTHR22674:SF6">
    <property type="entry name" value="NTPASE KAP FAMILY P-LOOP DOMAIN-CONTAINING PROTEIN 1"/>
    <property type="match status" value="1"/>
</dbReference>
<dbReference type="InterPro" id="IPR011646">
    <property type="entry name" value="KAP_P-loop"/>
</dbReference>
<dbReference type="InterPro" id="IPR052754">
    <property type="entry name" value="NTPase_KAP_P-loop"/>
</dbReference>
<keyword evidence="1" id="KW-0175">Coiled coil</keyword>
<feature type="transmembrane region" description="Helical" evidence="3">
    <location>
        <begin position="590"/>
        <end position="607"/>
    </location>
</feature>
<dbReference type="Proteomes" id="UP001380186">
    <property type="component" value="Chromosome"/>
</dbReference>
<accession>A0ABM8K345</accession>
<dbReference type="RefSeq" id="WP_338614280.1">
    <property type="nucleotide sequence ID" value="NZ_AP029022.1"/>
</dbReference>